<evidence type="ECO:0000256" key="2">
    <source>
        <dbReference type="ARBA" id="ARBA00022801"/>
    </source>
</evidence>
<feature type="domain" description="Sulfatase N-terminal" evidence="3">
    <location>
        <begin position="8"/>
        <end position="361"/>
    </location>
</feature>
<dbReference type="Gene3D" id="3.40.720.10">
    <property type="entry name" value="Alkaline Phosphatase, subunit A"/>
    <property type="match status" value="1"/>
</dbReference>
<comment type="caution">
    <text evidence="4">The sequence shown here is derived from an EMBL/GenBank/DDBJ whole genome shotgun (WGS) entry which is preliminary data.</text>
</comment>
<evidence type="ECO:0000259" key="3">
    <source>
        <dbReference type="Pfam" id="PF00884"/>
    </source>
</evidence>
<dbReference type="Pfam" id="PF00884">
    <property type="entry name" value="Sulfatase"/>
    <property type="match status" value="1"/>
</dbReference>
<protein>
    <submittedName>
        <fullName evidence="4">Arylsulfatase</fullName>
    </submittedName>
</protein>
<dbReference type="GO" id="GO:0004065">
    <property type="term" value="F:arylsulfatase activity"/>
    <property type="evidence" value="ECO:0007669"/>
    <property type="project" value="TreeGrafter"/>
</dbReference>
<comment type="similarity">
    <text evidence="1">Belongs to the sulfatase family.</text>
</comment>
<name>A0A8J3DHW4_9BACT</name>
<dbReference type="EMBL" id="BMXG01000012">
    <property type="protein sequence ID" value="GHC04261.1"/>
    <property type="molecule type" value="Genomic_DNA"/>
</dbReference>
<dbReference type="InterPro" id="IPR017850">
    <property type="entry name" value="Alkaline_phosphatase_core_sf"/>
</dbReference>
<evidence type="ECO:0000256" key="1">
    <source>
        <dbReference type="ARBA" id="ARBA00008779"/>
    </source>
</evidence>
<evidence type="ECO:0000313" key="4">
    <source>
        <dbReference type="EMBL" id="GHC04261.1"/>
    </source>
</evidence>
<dbReference type="Proteomes" id="UP000642829">
    <property type="component" value="Unassembled WGS sequence"/>
</dbReference>
<dbReference type="RefSeq" id="WP_189514899.1">
    <property type="nucleotide sequence ID" value="NZ_BMXG01000012.1"/>
</dbReference>
<proteinExistence type="inferred from homology"/>
<keyword evidence="2" id="KW-0378">Hydrolase</keyword>
<dbReference type="PANTHER" id="PTHR42693">
    <property type="entry name" value="ARYLSULFATASE FAMILY MEMBER"/>
    <property type="match status" value="1"/>
</dbReference>
<accession>A0A8J3DHW4</accession>
<organism evidence="4 5">
    <name type="scientific">Cerasicoccus arenae</name>
    <dbReference type="NCBI Taxonomy" id="424488"/>
    <lineage>
        <taxon>Bacteria</taxon>
        <taxon>Pseudomonadati</taxon>
        <taxon>Verrucomicrobiota</taxon>
        <taxon>Opitutia</taxon>
        <taxon>Puniceicoccales</taxon>
        <taxon>Cerasicoccaceae</taxon>
        <taxon>Cerasicoccus</taxon>
    </lineage>
</organism>
<sequence length="482" mass="55229">MPATAEKPNILLITTDQQRWDALALNRPSTTLRTPTLDSLAADGMNCTRAYTTCPVCIPARRSLLSGLHPQAHGLYGYKDGLEWDAPISSPDLLGRHGYQTQLIGKLHLYPQRKRYGYDHMIRTESPNDRSDTELQSVNDWAEDLKYRGITDQPNNIGIDGNGRNARPWDLAEQYHHTSWLTDRAVDFVTEYRDPSCPFFLHLSYWAPHPPLVPPQAYWDMYANHGGQPVFSDWTPKDKEWRPGTRNINATGPFREQEIFDAIRGYYGLITHVDHRIDYLLNRAFGYGSPRASEPTIIIFTSDHGEMLGDHHLWRKSLPYEASAHIPFFVSWRNMDLKPGSFDGLVSLEDVAATVFDLCGVEMPEQYNNELNSRSLAPALRGESCHTRERLFGECTGVATHNFIVEGPWKYIWFAKTHEEQLFNTLEDPDDLHDCSGSHADLLPKFREQLGDYLKDRDREFSAERCTPCQNHPPRAVWKENT</sequence>
<evidence type="ECO:0000313" key="5">
    <source>
        <dbReference type="Proteomes" id="UP000642829"/>
    </source>
</evidence>
<dbReference type="SUPFAM" id="SSF53649">
    <property type="entry name" value="Alkaline phosphatase-like"/>
    <property type="match status" value="1"/>
</dbReference>
<reference evidence="4" key="1">
    <citation type="journal article" date="2014" name="Int. J. Syst. Evol. Microbiol.">
        <title>Complete genome sequence of Corynebacterium casei LMG S-19264T (=DSM 44701T), isolated from a smear-ripened cheese.</title>
        <authorList>
            <consortium name="US DOE Joint Genome Institute (JGI-PGF)"/>
            <person name="Walter F."/>
            <person name="Albersmeier A."/>
            <person name="Kalinowski J."/>
            <person name="Ruckert C."/>
        </authorList>
    </citation>
    <scope>NUCLEOTIDE SEQUENCE</scope>
    <source>
        <strain evidence="4">KCTC 12870</strain>
    </source>
</reference>
<reference evidence="4" key="2">
    <citation type="submission" date="2020-09" db="EMBL/GenBank/DDBJ databases">
        <authorList>
            <person name="Sun Q."/>
            <person name="Kim S."/>
        </authorList>
    </citation>
    <scope>NUCLEOTIDE SEQUENCE</scope>
    <source>
        <strain evidence="4">KCTC 12870</strain>
    </source>
</reference>
<dbReference type="PANTHER" id="PTHR42693:SF53">
    <property type="entry name" value="ENDO-4-O-SULFATASE"/>
    <property type="match status" value="1"/>
</dbReference>
<dbReference type="AlphaFoldDB" id="A0A8J3DHW4"/>
<keyword evidence="5" id="KW-1185">Reference proteome</keyword>
<dbReference type="InterPro" id="IPR050738">
    <property type="entry name" value="Sulfatase"/>
</dbReference>
<gene>
    <name evidence="4" type="ORF">GCM10007047_21210</name>
</gene>
<dbReference type="InterPro" id="IPR000917">
    <property type="entry name" value="Sulfatase_N"/>
</dbReference>